<dbReference type="InterPro" id="IPR012337">
    <property type="entry name" value="RNaseH-like_sf"/>
</dbReference>
<dbReference type="Gene3D" id="3.30.420.10">
    <property type="entry name" value="Ribonuclease H-like superfamily/Ribonuclease H"/>
    <property type="match status" value="1"/>
</dbReference>
<dbReference type="SUPFAM" id="SSF53098">
    <property type="entry name" value="Ribonuclease H-like"/>
    <property type="match status" value="1"/>
</dbReference>
<keyword evidence="2" id="KW-0540">Nuclease</keyword>
<proteinExistence type="predicted"/>
<dbReference type="Proteomes" id="UP001162881">
    <property type="component" value="Unassembled WGS sequence"/>
</dbReference>
<evidence type="ECO:0000313" key="3">
    <source>
        <dbReference type="Proteomes" id="UP001162881"/>
    </source>
</evidence>
<gene>
    <name evidence="2" type="ORF">MTR62_12395</name>
</gene>
<feature type="domain" description="Exonuclease" evidence="1">
    <location>
        <begin position="50"/>
        <end position="215"/>
    </location>
</feature>
<accession>A0ABT0BEK6</accession>
<evidence type="ECO:0000259" key="1">
    <source>
        <dbReference type="SMART" id="SM00479"/>
    </source>
</evidence>
<dbReference type="SMART" id="SM00479">
    <property type="entry name" value="EXOIII"/>
    <property type="match status" value="1"/>
</dbReference>
<comment type="caution">
    <text evidence="2">The sequence shown here is derived from an EMBL/GenBank/DDBJ whole genome shotgun (WGS) entry which is preliminary data.</text>
</comment>
<dbReference type="Pfam" id="PF00929">
    <property type="entry name" value="RNase_T"/>
    <property type="match status" value="1"/>
</dbReference>
<name>A0ABT0BEK6_9SPHN</name>
<dbReference type="GO" id="GO:0004527">
    <property type="term" value="F:exonuclease activity"/>
    <property type="evidence" value="ECO:0007669"/>
    <property type="project" value="UniProtKB-KW"/>
</dbReference>
<protein>
    <submittedName>
        <fullName evidence="2">3'-5' exonuclease</fullName>
    </submittedName>
</protein>
<dbReference type="RefSeq" id="WP_244021326.1">
    <property type="nucleotide sequence ID" value="NZ_JALHLF010000048.1"/>
</dbReference>
<dbReference type="InterPro" id="IPR036397">
    <property type="entry name" value="RNaseH_sf"/>
</dbReference>
<evidence type="ECO:0000313" key="2">
    <source>
        <dbReference type="EMBL" id="MCJ2183484.1"/>
    </source>
</evidence>
<organism evidence="2 3">
    <name type="scientific">Novosphingobium organovorum</name>
    <dbReference type="NCBI Taxonomy" id="2930092"/>
    <lineage>
        <taxon>Bacteria</taxon>
        <taxon>Pseudomonadati</taxon>
        <taxon>Pseudomonadota</taxon>
        <taxon>Alphaproteobacteria</taxon>
        <taxon>Sphingomonadales</taxon>
        <taxon>Sphingomonadaceae</taxon>
        <taxon>Novosphingobium</taxon>
    </lineage>
</organism>
<keyword evidence="2" id="KW-0269">Exonuclease</keyword>
<sequence length="304" mass="33204">MSTSAQTAQAHSPYERAAQFLEASPDYRVLRKLHPVRGFHPARAGAASRVGVAVDVETTGLDAAGDVIIELAIQRFRFDAAGRITEVGQPRVWREDPGRELDPRITELTGLTNAVLAGQAIDEAVAVEILGSADLIVAHNAAFDRPFVDRRLPAIAGKAWACSMAEPDWLALGFDGRALGYLVAQCGWFFEGHRAENDILALIYLLAHDLPQERTVLGELLAVSQRPSYRVNALDAPFEAKDRLKARGYRWNAAMRFWSREIAEEACEDERAWLSAQVYTAGSPGHAAPAFHAVSAAERYTGNG</sequence>
<dbReference type="InterPro" id="IPR013520">
    <property type="entry name" value="Ribonucl_H"/>
</dbReference>
<dbReference type="EMBL" id="JALHLF010000048">
    <property type="protein sequence ID" value="MCJ2183484.1"/>
    <property type="molecule type" value="Genomic_DNA"/>
</dbReference>
<keyword evidence="3" id="KW-1185">Reference proteome</keyword>
<reference evidence="2" key="1">
    <citation type="submission" date="2022-03" db="EMBL/GenBank/DDBJ databases">
        <title>Identification of a novel bacterium isolated from mangrove sediments.</title>
        <authorList>
            <person name="Pan X."/>
        </authorList>
    </citation>
    <scope>NUCLEOTIDE SEQUENCE</scope>
    <source>
        <strain evidence="2">B1949</strain>
    </source>
</reference>
<keyword evidence="2" id="KW-0378">Hydrolase</keyword>
<dbReference type="CDD" id="cd06127">
    <property type="entry name" value="DEDDh"/>
    <property type="match status" value="1"/>
</dbReference>
<dbReference type="NCBIfam" id="NF006615">
    <property type="entry name" value="PRK09182.1"/>
    <property type="match status" value="1"/>
</dbReference>